<keyword evidence="4" id="KW-0812">Transmembrane</keyword>
<evidence type="ECO:0000256" key="3">
    <source>
        <dbReference type="ARBA" id="ARBA00022553"/>
    </source>
</evidence>
<dbReference type="SMART" id="SM00388">
    <property type="entry name" value="HisKA"/>
    <property type="match status" value="1"/>
</dbReference>
<sequence length="546" mass="59712">MPLADTRQQVLDLDEAQISAPSDRSLTIFFYYRLIVASLLGILFFSKSGPTLLGHTNPGLFTLVVIIYIGLVIASGVLLYADRPASHNQQTFLMVFADICCITLLMHASGGISSGLGMLLAVSIAAGSIITRGAHAGLEAALASIFILAEQAYAHLNQTFTTTAYTQAGLLGTLFFAIAILARVMAHQLKSSEALATQRQLDLANMEQLNEYVIQHMLTGIIVVDTENTIRLMNESAWYLLGMPEVGTGSSLEQASPKLADQLSEWDQKQHMPPEPFRPVVGGRELTAGFSMLGENNKGGAVIFLEDSATVTQQAQQMKLASLGRLTASIAHEIRNPLGAIGHAEQLLKESPDIPPADRRLIDIISTNTRRVNEIIENILQLSRRGNSQPEEFLLKPWLTQFTIELARTLSLPEGVIQLQIEPDSTLVRTDPGQFRQIFVILCENSIKHFNREREALSIQINGGITRESGGPFVDIIDNGPGIAPEHVRQMFEPFFTTRNSGTGLGLYIAKELCETNRLGLDYIPVPSGGSCFRITFPARGNHPVR</sequence>
<dbReference type="InterPro" id="IPR036890">
    <property type="entry name" value="HATPase_C_sf"/>
</dbReference>
<dbReference type="Pfam" id="PF02518">
    <property type="entry name" value="HATPase_c"/>
    <property type="match status" value="1"/>
</dbReference>
<dbReference type="GO" id="GO:0000155">
    <property type="term" value="F:phosphorelay sensor kinase activity"/>
    <property type="evidence" value="ECO:0007669"/>
    <property type="project" value="InterPro"/>
</dbReference>
<dbReference type="PATRIC" id="fig|1543721.4.peg.1932"/>
<dbReference type="KEGG" id="seds:AAY24_09325"/>
<keyword evidence="4" id="KW-1133">Transmembrane helix</keyword>
<keyword evidence="7" id="KW-1185">Reference proteome</keyword>
<dbReference type="CDD" id="cd00082">
    <property type="entry name" value="HisKA"/>
    <property type="match status" value="1"/>
</dbReference>
<dbReference type="PROSITE" id="PS50109">
    <property type="entry name" value="HIS_KIN"/>
    <property type="match status" value="1"/>
</dbReference>
<evidence type="ECO:0000313" key="7">
    <source>
        <dbReference type="Proteomes" id="UP000034410"/>
    </source>
</evidence>
<dbReference type="InterPro" id="IPR003661">
    <property type="entry name" value="HisK_dim/P_dom"/>
</dbReference>
<dbReference type="PRINTS" id="PR00344">
    <property type="entry name" value="BCTRLSENSOR"/>
</dbReference>
<feature type="domain" description="Histidine kinase" evidence="5">
    <location>
        <begin position="329"/>
        <end position="541"/>
    </location>
</feature>
<keyword evidence="4" id="KW-0472">Membrane</keyword>
<dbReference type="PANTHER" id="PTHR43065">
    <property type="entry name" value="SENSOR HISTIDINE KINASE"/>
    <property type="match status" value="1"/>
</dbReference>
<dbReference type="SMART" id="SM00387">
    <property type="entry name" value="HATPase_c"/>
    <property type="match status" value="1"/>
</dbReference>
<dbReference type="PANTHER" id="PTHR43065:SF52">
    <property type="entry name" value="SENSOR PROTEIN KINASE PILS"/>
    <property type="match status" value="1"/>
</dbReference>
<dbReference type="InterPro" id="IPR003594">
    <property type="entry name" value="HATPase_dom"/>
</dbReference>
<feature type="transmembrane region" description="Helical" evidence="4">
    <location>
        <begin position="58"/>
        <end position="80"/>
    </location>
</feature>
<reference evidence="6 7" key="1">
    <citation type="journal article" date="2015" name="Genome Announc.">
        <title>Complete Genome Sequence of Sedimenticola thiotaurini Strain SIP-G1, a Polyphosphate- and Polyhydroxyalkanoate-Accumulating Sulfur-Oxidizing Gammaproteobacterium Isolated from Salt Marsh Sediments.</title>
        <authorList>
            <person name="Flood B.E."/>
            <person name="Jones D.S."/>
            <person name="Bailey J.V."/>
        </authorList>
    </citation>
    <scope>NUCLEOTIDE SEQUENCE [LARGE SCALE GENOMIC DNA]</scope>
    <source>
        <strain evidence="6 7">SIP-G1</strain>
    </source>
</reference>
<dbReference type="InterPro" id="IPR004358">
    <property type="entry name" value="Sig_transdc_His_kin-like_C"/>
</dbReference>
<name>A0A0F7JXU8_9GAMM</name>
<dbReference type="SUPFAM" id="SSF47384">
    <property type="entry name" value="Homodimeric domain of signal transducing histidine kinase"/>
    <property type="match status" value="1"/>
</dbReference>
<dbReference type="EMBL" id="CP011412">
    <property type="protein sequence ID" value="AKH20522.1"/>
    <property type="molecule type" value="Genomic_DNA"/>
</dbReference>
<comment type="catalytic activity">
    <reaction evidence="1">
        <text>ATP + protein L-histidine = ADP + protein N-phospho-L-histidine.</text>
        <dbReference type="EC" id="2.7.13.3"/>
    </reaction>
</comment>
<dbReference type="InterPro" id="IPR005467">
    <property type="entry name" value="His_kinase_dom"/>
</dbReference>
<dbReference type="Gene3D" id="1.10.287.130">
    <property type="match status" value="1"/>
</dbReference>
<accession>A0A0F7JXU8</accession>
<dbReference type="EC" id="2.7.13.3" evidence="2"/>
<dbReference type="Gene3D" id="3.30.565.10">
    <property type="entry name" value="Histidine kinase-like ATPase, C-terminal domain"/>
    <property type="match status" value="1"/>
</dbReference>
<dbReference type="RefSeq" id="WP_046859455.1">
    <property type="nucleotide sequence ID" value="NZ_CP011412.1"/>
</dbReference>
<dbReference type="Pfam" id="PF25323">
    <property type="entry name" value="6TM_PilS"/>
    <property type="match status" value="1"/>
</dbReference>
<proteinExistence type="predicted"/>
<feature type="transmembrane region" description="Helical" evidence="4">
    <location>
        <begin position="168"/>
        <end position="186"/>
    </location>
</feature>
<keyword evidence="3" id="KW-0597">Phosphoprotein</keyword>
<evidence type="ECO:0000256" key="4">
    <source>
        <dbReference type="SAM" id="Phobius"/>
    </source>
</evidence>
<dbReference type="InterPro" id="IPR036097">
    <property type="entry name" value="HisK_dim/P_sf"/>
</dbReference>
<feature type="transmembrane region" description="Helical" evidence="4">
    <location>
        <begin position="28"/>
        <end position="46"/>
    </location>
</feature>
<protein>
    <recommendedName>
        <fullName evidence="2">histidine kinase</fullName>
        <ecNumber evidence="2">2.7.13.3</ecNumber>
    </recommendedName>
</protein>
<dbReference type="Proteomes" id="UP000034410">
    <property type="component" value="Chromosome"/>
</dbReference>
<dbReference type="AlphaFoldDB" id="A0A0F7JXU8"/>
<evidence type="ECO:0000313" key="6">
    <source>
        <dbReference type="EMBL" id="AKH20522.1"/>
    </source>
</evidence>
<evidence type="ECO:0000259" key="5">
    <source>
        <dbReference type="PROSITE" id="PS50109"/>
    </source>
</evidence>
<evidence type="ECO:0000256" key="1">
    <source>
        <dbReference type="ARBA" id="ARBA00000085"/>
    </source>
</evidence>
<dbReference type="SUPFAM" id="SSF55874">
    <property type="entry name" value="ATPase domain of HSP90 chaperone/DNA topoisomerase II/histidine kinase"/>
    <property type="match status" value="1"/>
</dbReference>
<feature type="transmembrane region" description="Helical" evidence="4">
    <location>
        <begin position="92"/>
        <end position="109"/>
    </location>
</feature>
<organism evidence="6 7">
    <name type="scientific">Sedimenticola thiotaurini</name>
    <dbReference type="NCBI Taxonomy" id="1543721"/>
    <lineage>
        <taxon>Bacteria</taxon>
        <taxon>Pseudomonadati</taxon>
        <taxon>Pseudomonadota</taxon>
        <taxon>Gammaproteobacteria</taxon>
        <taxon>Chromatiales</taxon>
        <taxon>Sedimenticolaceae</taxon>
        <taxon>Sedimenticola</taxon>
    </lineage>
</organism>
<evidence type="ECO:0000256" key="2">
    <source>
        <dbReference type="ARBA" id="ARBA00012438"/>
    </source>
</evidence>
<dbReference type="Gene3D" id="3.30.450.20">
    <property type="entry name" value="PAS domain"/>
    <property type="match status" value="1"/>
</dbReference>
<gene>
    <name evidence="6" type="ORF">AAY24_09325</name>
</gene>
<dbReference type="Pfam" id="PF00512">
    <property type="entry name" value="HisKA"/>
    <property type="match status" value="1"/>
</dbReference>